<dbReference type="GO" id="GO:0002098">
    <property type="term" value="P:tRNA wobble uridine modification"/>
    <property type="evidence" value="ECO:0007669"/>
    <property type="project" value="InterPro"/>
</dbReference>
<comment type="caution">
    <text evidence="9">The sequence shown here is derived from an EMBL/GenBank/DDBJ whole genome shotgun (WGS) entry which is preliminary data.</text>
</comment>
<evidence type="ECO:0000256" key="2">
    <source>
        <dbReference type="ARBA" id="ARBA00004496"/>
    </source>
</evidence>
<organism evidence="9 10">
    <name type="scientific">Clydaea vesicula</name>
    <dbReference type="NCBI Taxonomy" id="447962"/>
    <lineage>
        <taxon>Eukaryota</taxon>
        <taxon>Fungi</taxon>
        <taxon>Fungi incertae sedis</taxon>
        <taxon>Chytridiomycota</taxon>
        <taxon>Chytridiomycota incertae sedis</taxon>
        <taxon>Chytridiomycetes</taxon>
        <taxon>Lobulomycetales</taxon>
        <taxon>Lobulomycetaceae</taxon>
        <taxon>Clydaea</taxon>
    </lineage>
</organism>
<dbReference type="GO" id="GO:0033588">
    <property type="term" value="C:elongator holoenzyme complex"/>
    <property type="evidence" value="ECO:0007669"/>
    <property type="project" value="InterPro"/>
</dbReference>
<keyword evidence="7" id="KW-0819">tRNA processing</keyword>
<dbReference type="Proteomes" id="UP001211065">
    <property type="component" value="Unassembled WGS sequence"/>
</dbReference>
<evidence type="ECO:0000256" key="8">
    <source>
        <dbReference type="ARBA" id="ARBA00023242"/>
    </source>
</evidence>
<dbReference type="GO" id="GO:0005737">
    <property type="term" value="C:cytoplasm"/>
    <property type="evidence" value="ECO:0007669"/>
    <property type="project" value="UniProtKB-SubCell"/>
</dbReference>
<dbReference type="InterPro" id="IPR027417">
    <property type="entry name" value="P-loop_NTPase"/>
</dbReference>
<comment type="subcellular location">
    <subcellularLocation>
        <location evidence="2">Cytoplasm</location>
    </subcellularLocation>
    <subcellularLocation>
        <location evidence="1">Nucleus</location>
    </subcellularLocation>
</comment>
<dbReference type="InterPro" id="IPR008728">
    <property type="entry name" value="Elongator_complex_protein_4"/>
</dbReference>
<evidence type="ECO:0000256" key="4">
    <source>
        <dbReference type="ARBA" id="ARBA00007573"/>
    </source>
</evidence>
<dbReference type="Gene3D" id="3.40.50.300">
    <property type="entry name" value="P-loop containing nucleotide triphosphate hydrolases"/>
    <property type="match status" value="1"/>
</dbReference>
<proteinExistence type="inferred from homology"/>
<keyword evidence="10" id="KW-1185">Reference proteome</keyword>
<comment type="similarity">
    <text evidence="4">Belongs to the ELP4 family.</text>
</comment>
<dbReference type="PANTHER" id="PTHR12896:SF1">
    <property type="entry name" value="ELONGATOR COMPLEX PROTEIN 4"/>
    <property type="match status" value="1"/>
</dbReference>
<evidence type="ECO:0000313" key="10">
    <source>
        <dbReference type="Proteomes" id="UP001211065"/>
    </source>
</evidence>
<evidence type="ECO:0000256" key="6">
    <source>
        <dbReference type="ARBA" id="ARBA00022490"/>
    </source>
</evidence>
<evidence type="ECO:0000256" key="5">
    <source>
        <dbReference type="ARBA" id="ARBA00020265"/>
    </source>
</evidence>
<comment type="pathway">
    <text evidence="3">tRNA modification; 5-methoxycarbonylmethyl-2-thiouridine-tRNA biosynthesis.</text>
</comment>
<dbReference type="PANTHER" id="PTHR12896">
    <property type="entry name" value="PAX6 NEIGHBOR PROTEIN PAXNEB"/>
    <property type="match status" value="1"/>
</dbReference>
<evidence type="ECO:0000313" key="9">
    <source>
        <dbReference type="EMBL" id="KAJ3213969.1"/>
    </source>
</evidence>
<dbReference type="EMBL" id="JADGJW010000661">
    <property type="protein sequence ID" value="KAJ3213969.1"/>
    <property type="molecule type" value="Genomic_DNA"/>
</dbReference>
<evidence type="ECO:0000256" key="1">
    <source>
        <dbReference type="ARBA" id="ARBA00004123"/>
    </source>
</evidence>
<evidence type="ECO:0000256" key="7">
    <source>
        <dbReference type="ARBA" id="ARBA00022694"/>
    </source>
</evidence>
<sequence>MSFTKKNQSSNNFIGTITSSHNSLTLCSSGCGDLDLVLGGGIPLGSILLIKEDKSTKYANLLLKLFSSQTLDSNHSLLFSGSEITSTVENLPLKVIKSSATSTNLKDDDGEILDLSNFTSKRTMGLVRNRDPVVENDKMKIAWRYQNLGKFETDLSGRSGLNHTFKNASLNAVPYLSIFDITKSIEKKKLGELVSNGNLHVFSIEDFNNTDDCYEKLFQKIENVVKEGNFSLKAPPVNGVKRILKVVIQSIGTPFWNPSNEQSHFKFLYKLKLLLSQVAACCMISIPAYLYNDHYQIKSQSKIRSIERFCDAVLELESFEGSPRELHPAYTTSTPLQPAYHGLLHPLKLFNQNTLIPATLRNLDHSQLRSLAFRVRRKKFTIETFHLPPEEGEIENDLKIKSSGGDLGFTGGCGAISDGKSNLDF</sequence>
<dbReference type="GO" id="GO:0008023">
    <property type="term" value="C:transcription elongation factor complex"/>
    <property type="evidence" value="ECO:0007669"/>
    <property type="project" value="TreeGrafter"/>
</dbReference>
<dbReference type="Pfam" id="PF05625">
    <property type="entry name" value="PAXNEB"/>
    <property type="match status" value="1"/>
</dbReference>
<name>A0AAD5TX47_9FUNG</name>
<keyword evidence="8" id="KW-0539">Nucleus</keyword>
<protein>
    <recommendedName>
        <fullName evidence="5">Elongator complex protein 4</fullName>
    </recommendedName>
</protein>
<gene>
    <name evidence="9" type="primary">ELP4</name>
    <name evidence="9" type="ORF">HK099_007099</name>
</gene>
<dbReference type="CDD" id="cd19494">
    <property type="entry name" value="Elp4"/>
    <property type="match status" value="1"/>
</dbReference>
<reference evidence="9" key="1">
    <citation type="submission" date="2020-05" db="EMBL/GenBank/DDBJ databases">
        <title>Phylogenomic resolution of chytrid fungi.</title>
        <authorList>
            <person name="Stajich J.E."/>
            <person name="Amses K."/>
            <person name="Simmons R."/>
            <person name="Seto K."/>
            <person name="Myers J."/>
            <person name="Bonds A."/>
            <person name="Quandt C.A."/>
            <person name="Barry K."/>
            <person name="Liu P."/>
            <person name="Grigoriev I."/>
            <person name="Longcore J.E."/>
            <person name="James T.Y."/>
        </authorList>
    </citation>
    <scope>NUCLEOTIDE SEQUENCE</scope>
    <source>
        <strain evidence="9">JEL0476</strain>
    </source>
</reference>
<accession>A0AAD5TX47</accession>
<dbReference type="AlphaFoldDB" id="A0AAD5TX47"/>
<evidence type="ECO:0000256" key="3">
    <source>
        <dbReference type="ARBA" id="ARBA00005043"/>
    </source>
</evidence>
<keyword evidence="6" id="KW-0963">Cytoplasm</keyword>